<dbReference type="InterPro" id="IPR011004">
    <property type="entry name" value="Trimer_LpxA-like_sf"/>
</dbReference>
<gene>
    <name evidence="7 9" type="primary">lpxD</name>
    <name evidence="9" type="ORF">QJT80_06285</name>
</gene>
<evidence type="ECO:0000256" key="7">
    <source>
        <dbReference type="HAMAP-Rule" id="MF_00523"/>
    </source>
</evidence>
<feature type="domain" description="UDP-3-O-[3-hydroxymyristoyl] glucosamine N-acyltransferase non-repeat region" evidence="8">
    <location>
        <begin position="24"/>
        <end position="89"/>
    </location>
</feature>
<dbReference type="GO" id="GO:0016410">
    <property type="term" value="F:N-acyltransferase activity"/>
    <property type="evidence" value="ECO:0007669"/>
    <property type="project" value="InterPro"/>
</dbReference>
<evidence type="ECO:0000256" key="4">
    <source>
        <dbReference type="ARBA" id="ARBA00022737"/>
    </source>
</evidence>
<dbReference type="CDD" id="cd03352">
    <property type="entry name" value="LbH_LpxD"/>
    <property type="match status" value="1"/>
</dbReference>
<sequence>MAVIYTLQQLAELTQSRLQGDGSVEIQRVANLEKAGAGDIGYIRDAKYKQYLPHIKASALILPPDLAKDYQGNCLINADPYLAYAKAVTVLNPLPQPTLGVHASAVLADSVVMGEGCSIAANVVIGANVALGNGVIIAAGCVIEADCVIGDATRLYPNVSLGANTQVGKRCVIQAGAAIGGDGFGFAPDQGSWFKIPQIGNVVLEDDVEVGANTTIDRASMGSTRVGKGTKLDNLIQVAHNVQIGQYTVIAGSTGIAGSAKIGNHCRIGGMCGISGHIEIVDNVTITGRTFVASSITEAGTYSSDTTAEPSSSWRRNATRFHQLDKLFKRVADLEKQLAALNNKDTH</sequence>
<keyword evidence="4 7" id="KW-0677">Repeat</keyword>
<dbReference type="InterPro" id="IPR001451">
    <property type="entry name" value="Hexapep"/>
</dbReference>
<dbReference type="EMBL" id="CP124755">
    <property type="protein sequence ID" value="WGZ92086.1"/>
    <property type="molecule type" value="Genomic_DNA"/>
</dbReference>
<evidence type="ECO:0000256" key="5">
    <source>
        <dbReference type="ARBA" id="ARBA00023098"/>
    </source>
</evidence>
<evidence type="ECO:0000256" key="6">
    <source>
        <dbReference type="ARBA" id="ARBA00023315"/>
    </source>
</evidence>
<evidence type="ECO:0000259" key="8">
    <source>
        <dbReference type="Pfam" id="PF04613"/>
    </source>
</evidence>
<dbReference type="AlphaFoldDB" id="A0AA95KGY9"/>
<keyword evidence="6 7" id="KW-0012">Acyltransferase</keyword>
<keyword evidence="3 7" id="KW-0808">Transferase</keyword>
<dbReference type="InterPro" id="IPR020573">
    <property type="entry name" value="UDP_GlcNAc_AcTrfase_non-rep"/>
</dbReference>
<comment type="function">
    <text evidence="7">Catalyzes the N-acylation of UDP-3-O-acylglucosamine using 3-hydroxyacyl-ACP as the acyl donor. Is involved in the biosynthesis of lipid A, a phosphorylated glycolipid that anchors the lipopolysaccharide to the outer membrane of the cell.</text>
</comment>
<dbReference type="NCBIfam" id="TIGR01853">
    <property type="entry name" value="lipid_A_lpxD"/>
    <property type="match status" value="1"/>
</dbReference>
<dbReference type="Gene3D" id="1.20.5.170">
    <property type="match status" value="1"/>
</dbReference>
<dbReference type="PANTHER" id="PTHR43378:SF2">
    <property type="entry name" value="UDP-3-O-ACYLGLUCOSAMINE N-ACYLTRANSFERASE 1, MITOCHONDRIAL-RELATED"/>
    <property type="match status" value="1"/>
</dbReference>
<accession>A0AA95KGY9</accession>
<proteinExistence type="inferred from homology"/>
<dbReference type="NCBIfam" id="NF002060">
    <property type="entry name" value="PRK00892.1"/>
    <property type="match status" value="1"/>
</dbReference>
<keyword evidence="2 7" id="KW-0441">Lipid A biosynthesis</keyword>
<feature type="active site" description="Proton acceptor" evidence="7">
    <location>
        <position position="240"/>
    </location>
</feature>
<dbReference type="Gene3D" id="3.40.1390.10">
    <property type="entry name" value="MurE/MurF, N-terminal domain"/>
    <property type="match status" value="1"/>
</dbReference>
<organism evidence="9">
    <name type="scientific">Candidatus Thiocaldithrix dubininis</name>
    <dbReference type="NCBI Taxonomy" id="3080823"/>
    <lineage>
        <taxon>Bacteria</taxon>
        <taxon>Pseudomonadati</taxon>
        <taxon>Pseudomonadota</taxon>
        <taxon>Gammaproteobacteria</taxon>
        <taxon>Thiotrichales</taxon>
        <taxon>Thiotrichaceae</taxon>
        <taxon>Candidatus Thiocaldithrix</taxon>
    </lineage>
</organism>
<evidence type="ECO:0000256" key="3">
    <source>
        <dbReference type="ARBA" id="ARBA00022679"/>
    </source>
</evidence>
<dbReference type="Pfam" id="PF00132">
    <property type="entry name" value="Hexapep"/>
    <property type="match status" value="2"/>
</dbReference>
<dbReference type="Pfam" id="PF04613">
    <property type="entry name" value="LpxD"/>
    <property type="match status" value="1"/>
</dbReference>
<evidence type="ECO:0000313" key="9">
    <source>
        <dbReference type="EMBL" id="WGZ92086.1"/>
    </source>
</evidence>
<dbReference type="EC" id="2.3.1.191" evidence="7"/>
<dbReference type="Proteomes" id="UP001300672">
    <property type="component" value="Chromosome"/>
</dbReference>
<dbReference type="SUPFAM" id="SSF51161">
    <property type="entry name" value="Trimeric LpxA-like enzymes"/>
    <property type="match status" value="1"/>
</dbReference>
<dbReference type="InterPro" id="IPR007691">
    <property type="entry name" value="LpxD"/>
</dbReference>
<reference evidence="9" key="1">
    <citation type="journal article" date="2023" name="Int. J. Mol. Sci.">
        <title>Metagenomics Revealed a New Genus 'Candidatus Thiocaldithrix dubininis' gen. nov., sp. nov. and a New Species 'Candidatus Thiothrix putei' sp. nov. in the Family Thiotrichaceae, Some Members of Which Have Traits of Both Na+- and H+-Motive Energetics.</title>
        <authorList>
            <person name="Ravin N.V."/>
            <person name="Muntyan M.S."/>
            <person name="Smolyakov D.D."/>
            <person name="Rudenko T.S."/>
            <person name="Beletsky A.V."/>
            <person name="Mardanov A.V."/>
            <person name="Grabovich M.Y."/>
        </authorList>
    </citation>
    <scope>NUCLEOTIDE SEQUENCE</scope>
    <source>
        <strain evidence="9">GKL-01</strain>
    </source>
</reference>
<dbReference type="GO" id="GO:0016020">
    <property type="term" value="C:membrane"/>
    <property type="evidence" value="ECO:0007669"/>
    <property type="project" value="GOC"/>
</dbReference>
<keyword evidence="5 7" id="KW-0443">Lipid metabolism</keyword>
<comment type="similarity">
    <text evidence="7">Belongs to the transferase hexapeptide repeat family. LpxD subfamily.</text>
</comment>
<dbReference type="GO" id="GO:0103118">
    <property type="term" value="F:UDP-3-O-[(3R)-3-hydroxyacyl]-glucosamine N-acyltransferase activity"/>
    <property type="evidence" value="ECO:0007669"/>
    <property type="project" value="UniProtKB-EC"/>
</dbReference>
<comment type="pathway">
    <text evidence="7">Bacterial outer membrane biogenesis; LPS lipid A biosynthesis.</text>
</comment>
<dbReference type="PANTHER" id="PTHR43378">
    <property type="entry name" value="UDP-3-O-ACYLGLUCOSAMINE N-ACYLTRANSFERASE"/>
    <property type="match status" value="1"/>
</dbReference>
<name>A0AA95KGY9_9GAMM</name>
<reference evidence="9" key="2">
    <citation type="submission" date="2023-04" db="EMBL/GenBank/DDBJ databases">
        <authorList>
            <person name="Beletskiy A.V."/>
            <person name="Mardanov A.V."/>
            <person name="Ravin N.V."/>
        </authorList>
    </citation>
    <scope>NUCLEOTIDE SEQUENCE</scope>
    <source>
        <strain evidence="9">GKL-01</strain>
    </source>
</reference>
<keyword evidence="1 7" id="KW-0444">Lipid biosynthesis</keyword>
<dbReference type="GO" id="GO:0009245">
    <property type="term" value="P:lipid A biosynthetic process"/>
    <property type="evidence" value="ECO:0007669"/>
    <property type="project" value="UniProtKB-UniRule"/>
</dbReference>
<dbReference type="Gene3D" id="2.160.10.10">
    <property type="entry name" value="Hexapeptide repeat proteins"/>
    <property type="match status" value="1"/>
</dbReference>
<evidence type="ECO:0000256" key="1">
    <source>
        <dbReference type="ARBA" id="ARBA00022516"/>
    </source>
</evidence>
<dbReference type="HAMAP" id="MF_00523">
    <property type="entry name" value="LpxD"/>
    <property type="match status" value="1"/>
</dbReference>
<comment type="subunit">
    <text evidence="7">Homotrimer.</text>
</comment>
<dbReference type="KEGG" id="tdu:QJT80_06285"/>
<protein>
    <recommendedName>
        <fullName evidence="7">UDP-3-O-acylglucosamine N-acyltransferase</fullName>
        <ecNumber evidence="7">2.3.1.191</ecNumber>
    </recommendedName>
</protein>
<evidence type="ECO:0000256" key="2">
    <source>
        <dbReference type="ARBA" id="ARBA00022556"/>
    </source>
</evidence>
<comment type="catalytic activity">
    <reaction evidence="7">
        <text>a UDP-3-O-[(3R)-3-hydroxyacyl]-alpha-D-glucosamine + a (3R)-hydroxyacyl-[ACP] = a UDP-2-N,3-O-bis[(3R)-3-hydroxyacyl]-alpha-D-glucosamine + holo-[ACP] + H(+)</text>
        <dbReference type="Rhea" id="RHEA:53836"/>
        <dbReference type="Rhea" id="RHEA-COMP:9685"/>
        <dbReference type="Rhea" id="RHEA-COMP:9945"/>
        <dbReference type="ChEBI" id="CHEBI:15378"/>
        <dbReference type="ChEBI" id="CHEBI:64479"/>
        <dbReference type="ChEBI" id="CHEBI:78827"/>
        <dbReference type="ChEBI" id="CHEBI:137740"/>
        <dbReference type="ChEBI" id="CHEBI:137748"/>
        <dbReference type="EC" id="2.3.1.191"/>
    </reaction>
</comment>